<keyword evidence="8" id="KW-1185">Reference proteome</keyword>
<reference evidence="7" key="1">
    <citation type="submission" date="2022-11" db="EMBL/GenBank/DDBJ databases">
        <authorList>
            <person name="Petersen C."/>
        </authorList>
    </citation>
    <scope>NUCLEOTIDE SEQUENCE</scope>
    <source>
        <strain evidence="7">IBT 34128</strain>
    </source>
</reference>
<evidence type="ECO:0000256" key="5">
    <source>
        <dbReference type="ARBA" id="ARBA00023136"/>
    </source>
</evidence>
<keyword evidence="4 6" id="KW-1133">Transmembrane helix</keyword>
<accession>A0A9W9FA28</accession>
<dbReference type="GO" id="GO:0005886">
    <property type="term" value="C:plasma membrane"/>
    <property type="evidence" value="ECO:0007669"/>
    <property type="project" value="TreeGrafter"/>
</dbReference>
<evidence type="ECO:0000313" key="7">
    <source>
        <dbReference type="EMBL" id="KAJ5096432.1"/>
    </source>
</evidence>
<gene>
    <name evidence="7" type="ORF">NUU61_005788</name>
</gene>
<evidence type="ECO:0000256" key="3">
    <source>
        <dbReference type="ARBA" id="ARBA00022692"/>
    </source>
</evidence>
<feature type="transmembrane region" description="Helical" evidence="6">
    <location>
        <begin position="12"/>
        <end position="33"/>
    </location>
</feature>
<feature type="transmembrane region" description="Helical" evidence="6">
    <location>
        <begin position="48"/>
        <end position="67"/>
    </location>
</feature>
<organism evidence="7 8">
    <name type="scientific">Penicillium alfredii</name>
    <dbReference type="NCBI Taxonomy" id="1506179"/>
    <lineage>
        <taxon>Eukaryota</taxon>
        <taxon>Fungi</taxon>
        <taxon>Dikarya</taxon>
        <taxon>Ascomycota</taxon>
        <taxon>Pezizomycotina</taxon>
        <taxon>Eurotiomycetes</taxon>
        <taxon>Eurotiomycetidae</taxon>
        <taxon>Eurotiales</taxon>
        <taxon>Aspergillaceae</taxon>
        <taxon>Penicillium</taxon>
    </lineage>
</organism>
<dbReference type="InterPro" id="IPR051633">
    <property type="entry name" value="AceTr"/>
</dbReference>
<evidence type="ECO:0000256" key="6">
    <source>
        <dbReference type="SAM" id="Phobius"/>
    </source>
</evidence>
<dbReference type="RefSeq" id="XP_056511983.1">
    <property type="nucleotide sequence ID" value="XM_056656370.1"/>
</dbReference>
<comment type="caution">
    <text evidence="7">The sequence shown here is derived from an EMBL/GenBank/DDBJ whole genome shotgun (WGS) entry which is preliminary data.</text>
</comment>
<keyword evidence="5 6" id="KW-0472">Membrane</keyword>
<dbReference type="Pfam" id="PF01184">
    <property type="entry name" value="Gpr1_Fun34_YaaH"/>
    <property type="match status" value="1"/>
</dbReference>
<sequence length="98" mass="10715">MLLCILKSSTALFLLFFFLDVNYLLLGIAHLHAESTGTINISVQKAGGFWGILAALAAWYNAFAGIADPGNSFFAIPVGHFSWSPTRMHRIKSTQEVV</sequence>
<evidence type="ECO:0000256" key="2">
    <source>
        <dbReference type="ARBA" id="ARBA00005587"/>
    </source>
</evidence>
<protein>
    <submittedName>
        <fullName evidence="7">Uncharacterized protein</fullName>
    </submittedName>
</protein>
<dbReference type="GO" id="GO:0015123">
    <property type="term" value="F:acetate transmembrane transporter activity"/>
    <property type="evidence" value="ECO:0007669"/>
    <property type="project" value="TreeGrafter"/>
</dbReference>
<evidence type="ECO:0000256" key="1">
    <source>
        <dbReference type="ARBA" id="ARBA00004141"/>
    </source>
</evidence>
<dbReference type="GeneID" id="81395538"/>
<keyword evidence="3 6" id="KW-0812">Transmembrane</keyword>
<comment type="subcellular location">
    <subcellularLocation>
        <location evidence="1">Membrane</location>
        <topology evidence="1">Multi-pass membrane protein</topology>
    </subcellularLocation>
</comment>
<comment type="similarity">
    <text evidence="2">Belongs to the acetate uptake transporter (AceTr) (TC 2.A.96) family.</text>
</comment>
<dbReference type="PANTHER" id="PTHR31123">
    <property type="entry name" value="ACCUMULATION OF DYADS PROTEIN 2-RELATED"/>
    <property type="match status" value="1"/>
</dbReference>
<proteinExistence type="inferred from homology"/>
<name>A0A9W9FA28_9EURO</name>
<dbReference type="Proteomes" id="UP001141434">
    <property type="component" value="Unassembled WGS sequence"/>
</dbReference>
<dbReference type="AlphaFoldDB" id="A0A9W9FA28"/>
<dbReference type="PANTHER" id="PTHR31123:SF1">
    <property type="entry name" value="ACCUMULATION OF DYADS PROTEIN 2-RELATED"/>
    <property type="match status" value="1"/>
</dbReference>
<evidence type="ECO:0000256" key="4">
    <source>
        <dbReference type="ARBA" id="ARBA00022989"/>
    </source>
</evidence>
<reference evidence="7" key="2">
    <citation type="journal article" date="2023" name="IMA Fungus">
        <title>Comparative genomic study of the Penicillium genus elucidates a diverse pangenome and 15 lateral gene transfer events.</title>
        <authorList>
            <person name="Petersen C."/>
            <person name="Sorensen T."/>
            <person name="Nielsen M.R."/>
            <person name="Sondergaard T.E."/>
            <person name="Sorensen J.L."/>
            <person name="Fitzpatrick D.A."/>
            <person name="Frisvad J.C."/>
            <person name="Nielsen K.L."/>
        </authorList>
    </citation>
    <scope>NUCLEOTIDE SEQUENCE</scope>
    <source>
        <strain evidence="7">IBT 34128</strain>
    </source>
</reference>
<dbReference type="EMBL" id="JAPMSZ010000007">
    <property type="protein sequence ID" value="KAJ5096432.1"/>
    <property type="molecule type" value="Genomic_DNA"/>
</dbReference>
<evidence type="ECO:0000313" key="8">
    <source>
        <dbReference type="Proteomes" id="UP001141434"/>
    </source>
</evidence>
<dbReference type="InterPro" id="IPR000791">
    <property type="entry name" value="Gpr1/Fun34/SatP-like"/>
</dbReference>